<dbReference type="InterPro" id="IPR029055">
    <property type="entry name" value="Ntn_hydrolases_N"/>
</dbReference>
<evidence type="ECO:0000256" key="3">
    <source>
        <dbReference type="ARBA" id="ARBA00022801"/>
    </source>
</evidence>
<dbReference type="SUPFAM" id="SSF56235">
    <property type="entry name" value="N-terminal nucleophile aminohydrolases (Ntn hydrolases)"/>
    <property type="match status" value="1"/>
</dbReference>
<evidence type="ECO:0000313" key="6">
    <source>
        <dbReference type="EMBL" id="GAA3896817.1"/>
    </source>
</evidence>
<keyword evidence="2 5" id="KW-0732">Signal</keyword>
<dbReference type="PANTHER" id="PTHR34218">
    <property type="entry name" value="PEPTIDASE S45 PENICILLIN AMIDASE"/>
    <property type="match status" value="1"/>
</dbReference>
<dbReference type="Pfam" id="PF01804">
    <property type="entry name" value="Penicil_amidase"/>
    <property type="match status" value="1"/>
</dbReference>
<name>A0ABP7LCD0_9SPHN</name>
<dbReference type="RefSeq" id="WP_425565414.1">
    <property type="nucleotide sequence ID" value="NZ_BAABBM010000001.1"/>
</dbReference>
<reference evidence="7" key="1">
    <citation type="journal article" date="2019" name="Int. J. Syst. Evol. Microbiol.">
        <title>The Global Catalogue of Microorganisms (GCM) 10K type strain sequencing project: providing services to taxonomists for standard genome sequencing and annotation.</title>
        <authorList>
            <consortium name="The Broad Institute Genomics Platform"/>
            <consortium name="The Broad Institute Genome Sequencing Center for Infectious Disease"/>
            <person name="Wu L."/>
            <person name="Ma J."/>
        </authorList>
    </citation>
    <scope>NUCLEOTIDE SEQUENCE [LARGE SCALE GENOMIC DNA]</scope>
    <source>
        <strain evidence="7">JCM 17543</strain>
    </source>
</reference>
<proteinExistence type="inferred from homology"/>
<dbReference type="Proteomes" id="UP001500827">
    <property type="component" value="Unassembled WGS sequence"/>
</dbReference>
<feature type="chain" id="PRO_5045479209" evidence="5">
    <location>
        <begin position="19"/>
        <end position="723"/>
    </location>
</feature>
<comment type="caution">
    <text evidence="6">The sequence shown here is derived from an EMBL/GenBank/DDBJ whole genome shotgun (WGS) entry which is preliminary data.</text>
</comment>
<dbReference type="InterPro" id="IPR002692">
    <property type="entry name" value="S45"/>
</dbReference>
<dbReference type="Gene3D" id="2.30.120.10">
    <property type="match status" value="1"/>
</dbReference>
<dbReference type="Gene3D" id="3.60.20.10">
    <property type="entry name" value="Glutamine Phosphoribosylpyrophosphate, subunit 1, domain 1"/>
    <property type="match status" value="1"/>
</dbReference>
<sequence>MRKSFAAALFPLLLTLTAATLPIPQHGMREWRERAARVTIVRDDWGIAHIHGKTDADAVFGMIYAQAEDDFPRIEANYLTSLGRTAEAEGEDAIWQDLRALLYVSENELKADYRKSPQSMRRLMDAWADGLNYFLALHPQTKPRAIKRFEPWMALSFTEGSIGGDIERIDLKQLRAFYSGKPMVAALAPWTERQGSNGIAIAPKITANGNALLLINPHTSFYFRSEQQVTSGEGLNAYGASTWGQFFIYQGFNAHAGWMHTSSGVDSVDEFAEKVERRGKGFCYRYGAECRPLTVRPITIKFRRADGKFVTRSFTTYRTHHGPIVRAANGRWIAFAMMDRPVVALQQSFLRTKATDLASFLRIADFKANSSNDTLFADDRGEIAYLHPQFVPIRNDRFDYTKPVDGSDPATDWRGNHALGELPSVLNPASGWAQNTNAWPYRAAGPDSPKQVRFPRYMDTDGENYRGLHAHQLLTGGRGWTLERLQSAAYDSYQPGFAVLIPSLLRAYDALPKDGRKLTLAGPVAVLRSWDYRWSADSVAQSVAVLWGKYLREVIAEPASEPGNRKMMRLARDTSDEDKLRALEQAMNELRDIGHGRWQVPWGEINRFQRASNAIVQQFSDAAPSIPVPFAPAAYGSLASFEQRTPSATKRTYGTYGNSFVAVVEFGKRVRAHAITAGGESGDPASKHFNDEAPRYAAGNLREVYFYPDQLKGHTERTYHPGD</sequence>
<dbReference type="InterPro" id="IPR014395">
    <property type="entry name" value="Pen/GL7ACA/AHL_acylase"/>
</dbReference>
<accession>A0ABP7LCD0</accession>
<keyword evidence="7" id="KW-1185">Reference proteome</keyword>
<dbReference type="InterPro" id="IPR023343">
    <property type="entry name" value="Penicillin_amidase_dom1"/>
</dbReference>
<evidence type="ECO:0000256" key="4">
    <source>
        <dbReference type="ARBA" id="ARBA00023145"/>
    </source>
</evidence>
<dbReference type="Gene3D" id="1.10.1400.10">
    <property type="match status" value="1"/>
</dbReference>
<evidence type="ECO:0000256" key="1">
    <source>
        <dbReference type="ARBA" id="ARBA00006586"/>
    </source>
</evidence>
<evidence type="ECO:0000256" key="5">
    <source>
        <dbReference type="SAM" id="SignalP"/>
    </source>
</evidence>
<gene>
    <name evidence="6" type="ORF">GCM10022276_14730</name>
</gene>
<dbReference type="InterPro" id="IPR043146">
    <property type="entry name" value="Penicillin_amidase_N_B-knob"/>
</dbReference>
<protein>
    <submittedName>
        <fullName evidence="6">Penicillin acylase family protein</fullName>
    </submittedName>
</protein>
<evidence type="ECO:0000313" key="7">
    <source>
        <dbReference type="Proteomes" id="UP001500827"/>
    </source>
</evidence>
<keyword evidence="3" id="KW-0378">Hydrolase</keyword>
<dbReference type="InterPro" id="IPR043147">
    <property type="entry name" value="Penicillin_amidase_A-knob"/>
</dbReference>
<comment type="similarity">
    <text evidence="1">Belongs to the peptidase S45 family.</text>
</comment>
<dbReference type="PANTHER" id="PTHR34218:SF3">
    <property type="entry name" value="ACYL-HOMOSERINE LACTONE ACYLASE PVDQ"/>
    <property type="match status" value="1"/>
</dbReference>
<dbReference type="PIRSF" id="PIRSF001227">
    <property type="entry name" value="Pen_acylase"/>
    <property type="match status" value="1"/>
</dbReference>
<dbReference type="EMBL" id="BAABBM010000001">
    <property type="protein sequence ID" value="GAA3896817.1"/>
    <property type="molecule type" value="Genomic_DNA"/>
</dbReference>
<dbReference type="Gene3D" id="1.10.439.10">
    <property type="entry name" value="Penicillin Amidohydrolase, domain 1"/>
    <property type="match status" value="1"/>
</dbReference>
<keyword evidence="4" id="KW-0865">Zymogen</keyword>
<feature type="signal peptide" evidence="5">
    <location>
        <begin position="1"/>
        <end position="18"/>
    </location>
</feature>
<evidence type="ECO:0000256" key="2">
    <source>
        <dbReference type="ARBA" id="ARBA00022729"/>
    </source>
</evidence>
<organism evidence="6 7">
    <name type="scientific">Sphingomonas limnosediminicola</name>
    <dbReference type="NCBI Taxonomy" id="940133"/>
    <lineage>
        <taxon>Bacteria</taxon>
        <taxon>Pseudomonadati</taxon>
        <taxon>Pseudomonadota</taxon>
        <taxon>Alphaproteobacteria</taxon>
        <taxon>Sphingomonadales</taxon>
        <taxon>Sphingomonadaceae</taxon>
        <taxon>Sphingomonas</taxon>
    </lineage>
</organism>